<accession>A0ABS6SQ57</accession>
<evidence type="ECO:0000313" key="2">
    <source>
        <dbReference type="Proteomes" id="UP000699975"/>
    </source>
</evidence>
<dbReference type="RefSeq" id="WP_218317813.1">
    <property type="nucleotide sequence ID" value="NZ_JAGSPB010000003.1"/>
</dbReference>
<name>A0ABS6SQ57_9SPHN</name>
<sequence length="114" mass="12620">MTESASIIQPLLHYSGHWLVPFAIGWLIWRDSWLRAGAIIASANLIDLDHLLADPIFDPGRCSIGFHLLHGWEATIVYAALLMVPHRWARALGIGALLHLGVDYGDCLMQNLPA</sequence>
<dbReference type="EMBL" id="JAGSPB010000003">
    <property type="protein sequence ID" value="MBV7267181.1"/>
    <property type="molecule type" value="Genomic_DNA"/>
</dbReference>
<reference evidence="1 2" key="1">
    <citation type="submission" date="2021-04" db="EMBL/GenBank/DDBJ databases">
        <authorList>
            <person name="Pira H."/>
            <person name="Risdian C."/>
            <person name="Wink J."/>
        </authorList>
    </citation>
    <scope>NUCLEOTIDE SEQUENCE [LARGE SCALE GENOMIC DNA]</scope>
    <source>
        <strain evidence="1 2">WH131</strain>
    </source>
</reference>
<keyword evidence="2" id="KW-1185">Reference proteome</keyword>
<evidence type="ECO:0008006" key="3">
    <source>
        <dbReference type="Google" id="ProtNLM"/>
    </source>
</evidence>
<proteinExistence type="predicted"/>
<dbReference type="Pfam" id="PF19617">
    <property type="entry name" value="DUF6122"/>
    <property type="match status" value="1"/>
</dbReference>
<gene>
    <name evidence="1" type="ORF">KCG45_13395</name>
</gene>
<protein>
    <recommendedName>
        <fullName evidence="3">Metal-dependent hydrolase</fullName>
    </recommendedName>
</protein>
<dbReference type="InterPro" id="IPR046125">
    <property type="entry name" value="DUF6122"/>
</dbReference>
<dbReference type="Proteomes" id="UP000699975">
    <property type="component" value="Unassembled WGS sequence"/>
</dbReference>
<evidence type="ECO:0000313" key="1">
    <source>
        <dbReference type="EMBL" id="MBV7267181.1"/>
    </source>
</evidence>
<organism evidence="1 2">
    <name type="scientific">Erythrobacter ani</name>
    <dbReference type="NCBI Taxonomy" id="2827235"/>
    <lineage>
        <taxon>Bacteria</taxon>
        <taxon>Pseudomonadati</taxon>
        <taxon>Pseudomonadota</taxon>
        <taxon>Alphaproteobacteria</taxon>
        <taxon>Sphingomonadales</taxon>
        <taxon>Erythrobacteraceae</taxon>
        <taxon>Erythrobacter/Porphyrobacter group</taxon>
        <taxon>Erythrobacter</taxon>
    </lineage>
</organism>
<comment type="caution">
    <text evidence="1">The sequence shown here is derived from an EMBL/GenBank/DDBJ whole genome shotgun (WGS) entry which is preliminary data.</text>
</comment>